<protein>
    <submittedName>
        <fullName evidence="3">Copia protein</fullName>
    </submittedName>
</protein>
<dbReference type="InterPro" id="IPR036397">
    <property type="entry name" value="RNaseH_sf"/>
</dbReference>
<dbReference type="Gene3D" id="3.30.420.10">
    <property type="entry name" value="Ribonuclease H-like superfamily/Ribonuclease H"/>
    <property type="match status" value="1"/>
</dbReference>
<feature type="region of interest" description="Disordered" evidence="1">
    <location>
        <begin position="596"/>
        <end position="628"/>
    </location>
</feature>
<dbReference type="InterPro" id="IPR001584">
    <property type="entry name" value="Integrase_cat-core"/>
</dbReference>
<dbReference type="PROSITE" id="PS50994">
    <property type="entry name" value="INTEGRASE"/>
    <property type="match status" value="1"/>
</dbReference>
<dbReference type="InterPro" id="IPR012337">
    <property type="entry name" value="RNaseH-like_sf"/>
</dbReference>
<comment type="caution">
    <text evidence="3">The sequence shown here is derived from an EMBL/GenBank/DDBJ whole genome shotgun (WGS) entry which is preliminary data.</text>
</comment>
<feature type="compositionally biased region" description="Basic and acidic residues" evidence="1">
    <location>
        <begin position="18"/>
        <end position="30"/>
    </location>
</feature>
<reference evidence="3 4" key="1">
    <citation type="submission" date="2024-02" db="EMBL/GenBank/DDBJ databases">
        <authorList>
            <person name="Chen Y."/>
            <person name="Shah S."/>
            <person name="Dougan E. K."/>
            <person name="Thang M."/>
            <person name="Chan C."/>
        </authorList>
    </citation>
    <scope>NUCLEOTIDE SEQUENCE [LARGE SCALE GENOMIC DNA]</scope>
</reference>
<feature type="compositionally biased region" description="Acidic residues" evidence="1">
    <location>
        <begin position="608"/>
        <end position="618"/>
    </location>
</feature>
<dbReference type="SUPFAM" id="SSF53098">
    <property type="entry name" value="Ribonuclease H-like"/>
    <property type="match status" value="1"/>
</dbReference>
<evidence type="ECO:0000256" key="1">
    <source>
        <dbReference type="SAM" id="MobiDB-lite"/>
    </source>
</evidence>
<feature type="compositionally biased region" description="Basic and acidic residues" evidence="1">
    <location>
        <begin position="38"/>
        <end position="67"/>
    </location>
</feature>
<feature type="compositionally biased region" description="Basic and acidic residues" evidence="1">
    <location>
        <begin position="619"/>
        <end position="628"/>
    </location>
</feature>
<feature type="domain" description="Integrase catalytic" evidence="2">
    <location>
        <begin position="339"/>
        <end position="501"/>
    </location>
</feature>
<feature type="compositionally biased region" description="Low complexity" evidence="1">
    <location>
        <begin position="1"/>
        <end position="14"/>
    </location>
</feature>
<organism evidence="3 4">
    <name type="scientific">Durusdinium trenchii</name>
    <dbReference type="NCBI Taxonomy" id="1381693"/>
    <lineage>
        <taxon>Eukaryota</taxon>
        <taxon>Sar</taxon>
        <taxon>Alveolata</taxon>
        <taxon>Dinophyceae</taxon>
        <taxon>Suessiales</taxon>
        <taxon>Symbiodiniaceae</taxon>
        <taxon>Durusdinium</taxon>
    </lineage>
</organism>
<evidence type="ECO:0000313" key="4">
    <source>
        <dbReference type="Proteomes" id="UP001642464"/>
    </source>
</evidence>
<evidence type="ECO:0000259" key="2">
    <source>
        <dbReference type="PROSITE" id="PS50994"/>
    </source>
</evidence>
<keyword evidence="4" id="KW-1185">Reference proteome</keyword>
<gene>
    <name evidence="3" type="ORF">SCF082_LOCUS15658</name>
</gene>
<dbReference type="Proteomes" id="UP001642464">
    <property type="component" value="Unassembled WGS sequence"/>
</dbReference>
<evidence type="ECO:0000313" key="3">
    <source>
        <dbReference type="EMBL" id="CAK9022122.1"/>
    </source>
</evidence>
<proteinExistence type="predicted"/>
<sequence length="852" mass="96103">MHLPLRNYLPNRLPKGASPEDGHKQSLSKDEEQDSPVQEDKDIELIRGRGLLHDRGHQQRPEDRSSGEDGQGPPGSARRVKSKAYWTAVNEAIKAKKARTGCGGTMNSGVTEESTQETHNGRDTAYGIFNLFGEKKNYEVSSEDIGDLNETVDLVPKVNLHYPDDYEQVKRLPSHKMKRVARKRTTDPVKSWAEQNIWPTELFCGHAQLTLEYAKAKLNVLEPRDLRFGHDLFQPEQQEKILEEVDHFKPELVWIALPCTVWGPWTNINYKDRPQLLRRLRARQRRLIRFAVKVALRQIEQGEADMCCYDLRAVTDGELLKKPTTVYITDEAYAQGPTKVVKPLDFNEEVAVDTMDLHTREGAGITVLSMLDVGSGFHLVYPVTGKTGGDYARGFLRAWMAWAGTPTTVLVDQERGLMKDFPAELEKHGINIQYTAGQAHWQNGHVGQQNEWFRQMFDRVKKHISMKGHETNWVLAAVGEAKNYLRRRHGYSPAQWLFGVAPKLGIGLIDGDDDAAERQDLIDPSEEWQRRANIRQAAREAYVQLQATELAESEELGAALQARAVKRDLMQLIEGMEVDDPEVFADATGDLERHLPEHSEMDFSPTEPGDELPGDEEGERTRANKRETEQKLVPVKRMKQKEDVPMAPSYVPVPDDDELLCYMASSDGKQRTVLKPNTEVPVATKMSITCLVFLTAQQGWSLAAGDIKVASLNEVGCRSGLCLEPSPSTSPRLWWDKSVGTLKKIKIGYKGTVLNLEQHHLDSCLFLLFSEEKEVRGLLAFHADNIIISAQPDIRHKMEEAISGTLPINRWEDASDGLEYCGVSIKQSSNEISLSQEHYVNTMLHTVDIPKS</sequence>
<dbReference type="EMBL" id="CAXAMM010010014">
    <property type="protein sequence ID" value="CAK9022122.1"/>
    <property type="molecule type" value="Genomic_DNA"/>
</dbReference>
<name>A0ABP0K5S5_9DINO</name>
<feature type="region of interest" description="Disordered" evidence="1">
    <location>
        <begin position="1"/>
        <end position="84"/>
    </location>
</feature>
<accession>A0ABP0K5S5</accession>